<dbReference type="Proteomes" id="UP001296873">
    <property type="component" value="Unassembled WGS sequence"/>
</dbReference>
<proteinExistence type="predicted"/>
<evidence type="ECO:0000313" key="1">
    <source>
        <dbReference type="EMBL" id="MBK1667901.1"/>
    </source>
</evidence>
<comment type="caution">
    <text evidence="1">The sequence shown here is derived from an EMBL/GenBank/DDBJ whole genome shotgun (WGS) entry which is preliminary data.</text>
</comment>
<keyword evidence="2" id="KW-1185">Reference proteome</keyword>
<protein>
    <submittedName>
        <fullName evidence="1">Uncharacterized protein</fullName>
    </submittedName>
</protein>
<evidence type="ECO:0000313" key="2">
    <source>
        <dbReference type="Proteomes" id="UP001296873"/>
    </source>
</evidence>
<reference evidence="1 2" key="1">
    <citation type="journal article" date="2020" name="Microorganisms">
        <title>Osmotic Adaptation and Compatible Solute Biosynthesis of Phototrophic Bacteria as Revealed from Genome Analyses.</title>
        <authorList>
            <person name="Imhoff J.F."/>
            <person name="Rahn T."/>
            <person name="Kunzel S."/>
            <person name="Keller A."/>
            <person name="Neulinger S.C."/>
        </authorList>
    </citation>
    <scope>NUCLEOTIDE SEQUENCE [LARGE SCALE GENOMIC DNA]</scope>
    <source>
        <strain evidence="1 2">DSM 9895</strain>
    </source>
</reference>
<dbReference type="EMBL" id="NRRL01000013">
    <property type="protein sequence ID" value="MBK1667901.1"/>
    <property type="molecule type" value="Genomic_DNA"/>
</dbReference>
<name>A0ABS1DD65_9PROT</name>
<sequence>MDLQPRPADVEVRALGQIAPRSKIAYCFSCDQLLLLISNSGHGNILRGRDKRDFDYGGWCDLKSGRLWPTNGTVSAVPPKWRQVIQGALENHFRTFLDWK</sequence>
<organism evidence="1 2">
    <name type="scientific">Rhodovibrio sodomensis</name>
    <dbReference type="NCBI Taxonomy" id="1088"/>
    <lineage>
        <taxon>Bacteria</taxon>
        <taxon>Pseudomonadati</taxon>
        <taxon>Pseudomonadota</taxon>
        <taxon>Alphaproteobacteria</taxon>
        <taxon>Rhodospirillales</taxon>
        <taxon>Rhodovibrionaceae</taxon>
        <taxon>Rhodovibrio</taxon>
    </lineage>
</organism>
<gene>
    <name evidence="1" type="ORF">CKO28_07615</name>
</gene>
<dbReference type="RefSeq" id="WP_200340060.1">
    <property type="nucleotide sequence ID" value="NZ_NRRL01000013.1"/>
</dbReference>
<accession>A0ABS1DD65</accession>